<dbReference type="Proteomes" id="UP000064893">
    <property type="component" value="Chromosome"/>
</dbReference>
<dbReference type="AlphaFoldDB" id="A0A0S2I0Y5"/>
<name>A0A0S2I0Y5_9BACT</name>
<dbReference type="InterPro" id="IPR047690">
    <property type="entry name" value="IPExxxVDY_fam"/>
</dbReference>
<keyword evidence="2" id="KW-1185">Reference proteome</keyword>
<dbReference type="RefSeq" id="WP_057953441.1">
    <property type="nucleotide sequence ID" value="NZ_CP013118.1"/>
</dbReference>
<protein>
    <submittedName>
        <fullName evidence="1">Uncharacterized protein</fullName>
    </submittedName>
</protein>
<evidence type="ECO:0000313" key="1">
    <source>
        <dbReference type="EMBL" id="ALO16035.1"/>
    </source>
</evidence>
<reference evidence="1 2" key="1">
    <citation type="submission" date="2015-11" db="EMBL/GenBank/DDBJ databases">
        <title>Description and complete genome sequence of a novel strain predominating in hypersaline microbial mats and representing a new family of the Bacteriodetes phylum.</title>
        <authorList>
            <person name="Spring S."/>
            <person name="Bunk B."/>
            <person name="Sproer C."/>
            <person name="Klenk H.-P."/>
        </authorList>
    </citation>
    <scope>NUCLEOTIDE SEQUENCE [LARGE SCALE GENOMIC DNA]</scope>
    <source>
        <strain evidence="1 2">L21-Spi-D4</strain>
    </source>
</reference>
<dbReference type="KEGG" id="blq:L21SP5_02407"/>
<gene>
    <name evidence="1" type="ORF">L21SP5_02407</name>
</gene>
<dbReference type="NCBIfam" id="NF033205">
    <property type="entry name" value="IPExxxVDY"/>
    <property type="match status" value="1"/>
</dbReference>
<proteinExistence type="predicted"/>
<organism evidence="1 2">
    <name type="scientific">Salinivirga cyanobacteriivorans</name>
    <dbReference type="NCBI Taxonomy" id="1307839"/>
    <lineage>
        <taxon>Bacteria</taxon>
        <taxon>Pseudomonadati</taxon>
        <taxon>Bacteroidota</taxon>
        <taxon>Bacteroidia</taxon>
        <taxon>Bacteroidales</taxon>
        <taxon>Salinivirgaceae</taxon>
        <taxon>Salinivirga</taxon>
    </lineage>
</organism>
<accession>A0A0S2I0Y5</accession>
<sequence length="162" mass="18729">MGNVFYLEEDIEFPDVYGIITDLPPWKMCYIIAELTGVQLSHEDILSRAPDPIEKVYEQELVAFEKYVWTNEESGQFIHLIENSKKIDATPLQENMNKGLFEDVPTGNQQLYLLEEWSDVKFLIRTEGVESFFDPFQLKQIGGVRMIIKSSASEFKNGEKII</sequence>
<dbReference type="EMBL" id="CP013118">
    <property type="protein sequence ID" value="ALO16035.1"/>
    <property type="molecule type" value="Genomic_DNA"/>
</dbReference>
<dbReference type="STRING" id="1307839.L21SP5_02407"/>
<evidence type="ECO:0000313" key="2">
    <source>
        <dbReference type="Proteomes" id="UP000064893"/>
    </source>
</evidence>